<evidence type="ECO:0000313" key="3">
    <source>
        <dbReference type="EMBL" id="MBB5136812.1"/>
    </source>
</evidence>
<dbReference type="InterPro" id="IPR013108">
    <property type="entry name" value="Amidohydro_3"/>
</dbReference>
<accession>A0A840PC39</accession>
<dbReference type="PANTHER" id="PTHR22642:SF2">
    <property type="entry name" value="PROTEIN LONG AFTER FAR-RED 3"/>
    <property type="match status" value="1"/>
</dbReference>
<organism evidence="3 4">
    <name type="scientific">Thermocatellispora tengchongensis</name>
    <dbReference type="NCBI Taxonomy" id="1073253"/>
    <lineage>
        <taxon>Bacteria</taxon>
        <taxon>Bacillati</taxon>
        <taxon>Actinomycetota</taxon>
        <taxon>Actinomycetes</taxon>
        <taxon>Streptosporangiales</taxon>
        <taxon>Streptosporangiaceae</taxon>
        <taxon>Thermocatellispora</taxon>
    </lineage>
</organism>
<name>A0A840PC39_9ACTN</name>
<keyword evidence="1" id="KW-0732">Signal</keyword>
<feature type="domain" description="Amidohydrolase 3" evidence="2">
    <location>
        <begin position="89"/>
        <end position="574"/>
    </location>
</feature>
<dbReference type="PANTHER" id="PTHR22642">
    <property type="entry name" value="IMIDAZOLONEPROPIONASE"/>
    <property type="match status" value="1"/>
</dbReference>
<dbReference type="InterPro" id="IPR011059">
    <property type="entry name" value="Metal-dep_hydrolase_composite"/>
</dbReference>
<sequence>MNAEINRRRFLGQAARVAAGAVAASMPAASPALAQGRGPADLIIYNGRVQIMDRHLRVAEAVAIRDGVVIGVGRERDIRRLAGRGTESINAQGGTVLPGINDSHLHLGGYGLDFPPFTVEVDVPTIQEVVDAVAAAVAAATTPGSWIRGQGWNENRLPHPPTKADLDPVSGDHPVILRDFSGHMMTANSNALRIAGITRDTPAPPGGVIEKDGDGEPNGVLREAAQDLINPHVPPYTEEETAGAIDAAIKLCHAQGITSVTDPGITLRQLALYGSKHDAGTLPLRITALITGGRHPDHVRELLDSYDPLRGADPRMLRVGGFKLIIDGVPTAAQTAWLHEPYLDGSNATPVLQGDTIEEQVANLHEMIRLVHDAGMQVGTHATGDAGIDAVVAGYLAAMRGNRRFRDPRHYVIHGDLTPPGTLRTMARHGIGVSMNATIKYVLGRTLDPHLGPERTDYQWPYRTALDLGVKVASASDAPVTSPSLLQGVQSAVLREGRFGGVAGEAERITVEEALVTYTRTGAWQDHAEHWKGTLEPGMAGDVCVVGGDVLGADPATLVELPITATVLAGRVVYDGKPDPAIAPAAVTRRNARGADRLNRGACCHQHA</sequence>
<dbReference type="CDD" id="cd01300">
    <property type="entry name" value="YtcJ_like"/>
    <property type="match status" value="1"/>
</dbReference>
<evidence type="ECO:0000256" key="1">
    <source>
        <dbReference type="SAM" id="SignalP"/>
    </source>
</evidence>
<dbReference type="PROSITE" id="PS51318">
    <property type="entry name" value="TAT"/>
    <property type="match status" value="1"/>
</dbReference>
<comment type="caution">
    <text evidence="3">The sequence shown here is derived from an EMBL/GenBank/DDBJ whole genome shotgun (WGS) entry which is preliminary data.</text>
</comment>
<feature type="signal peptide" evidence="1">
    <location>
        <begin position="1"/>
        <end position="34"/>
    </location>
</feature>
<proteinExistence type="predicted"/>
<dbReference type="SUPFAM" id="SSF51338">
    <property type="entry name" value="Composite domain of metallo-dependent hydrolases"/>
    <property type="match status" value="1"/>
</dbReference>
<protein>
    <recommendedName>
        <fullName evidence="2">Amidohydrolase 3 domain-containing protein</fullName>
    </recommendedName>
</protein>
<keyword evidence="4" id="KW-1185">Reference proteome</keyword>
<dbReference type="InterPro" id="IPR006311">
    <property type="entry name" value="TAT_signal"/>
</dbReference>
<dbReference type="Gene3D" id="2.30.40.10">
    <property type="entry name" value="Urease, subunit C, domain 1"/>
    <property type="match status" value="1"/>
</dbReference>
<dbReference type="InterPro" id="IPR032466">
    <property type="entry name" value="Metal_Hydrolase"/>
</dbReference>
<dbReference type="AlphaFoldDB" id="A0A840PC39"/>
<evidence type="ECO:0000313" key="4">
    <source>
        <dbReference type="Proteomes" id="UP000578449"/>
    </source>
</evidence>
<evidence type="ECO:0000259" key="2">
    <source>
        <dbReference type="Pfam" id="PF07969"/>
    </source>
</evidence>
<feature type="chain" id="PRO_5032286046" description="Amidohydrolase 3 domain-containing protein" evidence="1">
    <location>
        <begin position="35"/>
        <end position="608"/>
    </location>
</feature>
<dbReference type="RefSeq" id="WP_185053674.1">
    <property type="nucleotide sequence ID" value="NZ_BAABIX010000008.1"/>
</dbReference>
<dbReference type="SUPFAM" id="SSF51556">
    <property type="entry name" value="Metallo-dependent hydrolases"/>
    <property type="match status" value="1"/>
</dbReference>
<reference evidence="3 4" key="1">
    <citation type="submission" date="2020-08" db="EMBL/GenBank/DDBJ databases">
        <title>Genomic Encyclopedia of Type Strains, Phase IV (KMG-IV): sequencing the most valuable type-strain genomes for metagenomic binning, comparative biology and taxonomic classification.</title>
        <authorList>
            <person name="Goeker M."/>
        </authorList>
    </citation>
    <scope>NUCLEOTIDE SEQUENCE [LARGE SCALE GENOMIC DNA]</scope>
    <source>
        <strain evidence="3 4">DSM 45615</strain>
    </source>
</reference>
<dbReference type="InterPro" id="IPR033932">
    <property type="entry name" value="YtcJ-like"/>
</dbReference>
<dbReference type="Gene3D" id="3.10.310.70">
    <property type="match status" value="1"/>
</dbReference>
<dbReference type="EMBL" id="JACHGN010000015">
    <property type="protein sequence ID" value="MBB5136812.1"/>
    <property type="molecule type" value="Genomic_DNA"/>
</dbReference>
<dbReference type="GO" id="GO:0016810">
    <property type="term" value="F:hydrolase activity, acting on carbon-nitrogen (but not peptide) bonds"/>
    <property type="evidence" value="ECO:0007669"/>
    <property type="project" value="InterPro"/>
</dbReference>
<gene>
    <name evidence="3" type="ORF">HNP84_006563</name>
</gene>
<dbReference type="Proteomes" id="UP000578449">
    <property type="component" value="Unassembled WGS sequence"/>
</dbReference>
<dbReference type="Gene3D" id="3.20.20.140">
    <property type="entry name" value="Metal-dependent hydrolases"/>
    <property type="match status" value="1"/>
</dbReference>
<dbReference type="Pfam" id="PF07969">
    <property type="entry name" value="Amidohydro_3"/>
    <property type="match status" value="1"/>
</dbReference>